<proteinExistence type="predicted"/>
<dbReference type="EnsemblPlants" id="AVESA.00010b.r2.6AG1063150.1">
    <property type="protein sequence ID" value="AVESA.00010b.r2.6AG1063150.1.CDS"/>
    <property type="gene ID" value="AVESA.00010b.r2.6AG1063150"/>
</dbReference>
<name>A0ACD5Z1D7_AVESA</name>
<keyword evidence="2" id="KW-1185">Reference proteome</keyword>
<protein>
    <submittedName>
        <fullName evidence="1">Uncharacterized protein</fullName>
    </submittedName>
</protein>
<reference evidence="1" key="1">
    <citation type="submission" date="2021-05" db="EMBL/GenBank/DDBJ databases">
        <authorList>
            <person name="Scholz U."/>
            <person name="Mascher M."/>
            <person name="Fiebig A."/>
        </authorList>
    </citation>
    <scope>NUCLEOTIDE SEQUENCE [LARGE SCALE GENOMIC DNA]</scope>
</reference>
<accession>A0ACD5Z1D7</accession>
<evidence type="ECO:0000313" key="2">
    <source>
        <dbReference type="Proteomes" id="UP001732700"/>
    </source>
</evidence>
<reference evidence="1" key="2">
    <citation type="submission" date="2025-09" db="UniProtKB">
        <authorList>
            <consortium name="EnsemblPlants"/>
        </authorList>
    </citation>
    <scope>IDENTIFICATION</scope>
</reference>
<organism evidence="1 2">
    <name type="scientific">Avena sativa</name>
    <name type="common">Oat</name>
    <dbReference type="NCBI Taxonomy" id="4498"/>
    <lineage>
        <taxon>Eukaryota</taxon>
        <taxon>Viridiplantae</taxon>
        <taxon>Streptophyta</taxon>
        <taxon>Embryophyta</taxon>
        <taxon>Tracheophyta</taxon>
        <taxon>Spermatophyta</taxon>
        <taxon>Magnoliopsida</taxon>
        <taxon>Liliopsida</taxon>
        <taxon>Poales</taxon>
        <taxon>Poaceae</taxon>
        <taxon>BOP clade</taxon>
        <taxon>Pooideae</taxon>
        <taxon>Poodae</taxon>
        <taxon>Poeae</taxon>
        <taxon>Poeae Chloroplast Group 1 (Aveneae type)</taxon>
        <taxon>Aveninae</taxon>
        <taxon>Avena</taxon>
    </lineage>
</organism>
<evidence type="ECO:0000313" key="1">
    <source>
        <dbReference type="EnsemblPlants" id="AVESA.00010b.r2.6AG1063150.1.CDS"/>
    </source>
</evidence>
<sequence length="391" mass="42871">MTILSAEMIDRFGRFKLWHIWGSVLLCVSFPSVFGGSILGTDSYLLRIIGYSFFAAVFNIGWAGTQVAHMSMVNCMTSNPTSRVALVSCRNASTMVSNLILYGIALAVLGAIKADTYADILRQYKWITHLSIFVGCCFLVLFHAGTSEPTFKSEPNNCKKPARIAWSYWFKKTLYYQVALLYMLARLITNVSQSLIAFYVTRDLKMNKYSKSTIPALINICSFFVSVVLQEMKWNSRRLKFFLTIGATMWVVSGAAVFLLPSHMHDLMYPLAVVIGAANALVMVTAVGLESVLVGEDLNGCAFVYGSLSFLDKISCGVALFVLESYDDGTTGDDEPRGLNSMSRYGTGLIPACFAVLAIVVTSTLRLKDDDDSPREKAPAAAGALEAPLLV</sequence>
<dbReference type="Proteomes" id="UP001732700">
    <property type="component" value="Chromosome 6A"/>
</dbReference>